<dbReference type="AlphaFoldDB" id="A0AAN6YCC4"/>
<protein>
    <submittedName>
        <fullName evidence="1">Uncharacterized protein</fullName>
    </submittedName>
</protein>
<reference evidence="1" key="2">
    <citation type="submission" date="2023-05" db="EMBL/GenBank/DDBJ databases">
        <authorList>
            <consortium name="Lawrence Berkeley National Laboratory"/>
            <person name="Steindorff A."/>
            <person name="Hensen N."/>
            <person name="Bonometti L."/>
            <person name="Westerberg I."/>
            <person name="Brannstrom I.O."/>
            <person name="Guillou S."/>
            <person name="Cros-Aarteil S."/>
            <person name="Calhoun S."/>
            <person name="Haridas S."/>
            <person name="Kuo A."/>
            <person name="Mondo S."/>
            <person name="Pangilinan J."/>
            <person name="Riley R."/>
            <person name="Labutti K."/>
            <person name="Andreopoulos B."/>
            <person name="Lipzen A."/>
            <person name="Chen C."/>
            <person name="Yanf M."/>
            <person name="Daum C."/>
            <person name="Ng V."/>
            <person name="Clum A."/>
            <person name="Ohm R."/>
            <person name="Martin F."/>
            <person name="Silar P."/>
            <person name="Natvig D."/>
            <person name="Lalanne C."/>
            <person name="Gautier V."/>
            <person name="Ament-Velasquez S.L."/>
            <person name="Kruys A."/>
            <person name="Hutchinson M.I."/>
            <person name="Powell A.J."/>
            <person name="Barry K."/>
            <person name="Miller A.N."/>
            <person name="Grigoriev I.V."/>
            <person name="Debuchy R."/>
            <person name="Gladieux P."/>
            <person name="Thoren M.H."/>
            <person name="Johannesson H."/>
        </authorList>
    </citation>
    <scope>NUCLEOTIDE SEQUENCE</scope>
    <source>
        <strain evidence="1">PSN293</strain>
    </source>
</reference>
<comment type="caution">
    <text evidence="1">The sequence shown here is derived from an EMBL/GenBank/DDBJ whole genome shotgun (WGS) entry which is preliminary data.</text>
</comment>
<name>A0AAN6YCC4_9PEZI</name>
<organism evidence="1 2">
    <name type="scientific">Rhypophila decipiens</name>
    <dbReference type="NCBI Taxonomy" id="261697"/>
    <lineage>
        <taxon>Eukaryota</taxon>
        <taxon>Fungi</taxon>
        <taxon>Dikarya</taxon>
        <taxon>Ascomycota</taxon>
        <taxon>Pezizomycotina</taxon>
        <taxon>Sordariomycetes</taxon>
        <taxon>Sordariomycetidae</taxon>
        <taxon>Sordariales</taxon>
        <taxon>Naviculisporaceae</taxon>
        <taxon>Rhypophila</taxon>
    </lineage>
</organism>
<sequence>MAFSIGETVRVRGETFVYKVLAMTGSMVTILIANPQPDGTQVYFSSHSLRTVDGLNLEKV</sequence>
<gene>
    <name evidence="1" type="ORF">QBC37DRAFT_374098</name>
</gene>
<keyword evidence="2" id="KW-1185">Reference proteome</keyword>
<reference evidence="1" key="1">
    <citation type="journal article" date="2023" name="Mol. Phylogenet. Evol.">
        <title>Genome-scale phylogeny and comparative genomics of the fungal order Sordariales.</title>
        <authorList>
            <person name="Hensen N."/>
            <person name="Bonometti L."/>
            <person name="Westerberg I."/>
            <person name="Brannstrom I.O."/>
            <person name="Guillou S."/>
            <person name="Cros-Aarteil S."/>
            <person name="Calhoun S."/>
            <person name="Haridas S."/>
            <person name="Kuo A."/>
            <person name="Mondo S."/>
            <person name="Pangilinan J."/>
            <person name="Riley R."/>
            <person name="LaButti K."/>
            <person name="Andreopoulos B."/>
            <person name="Lipzen A."/>
            <person name="Chen C."/>
            <person name="Yan M."/>
            <person name="Daum C."/>
            <person name="Ng V."/>
            <person name="Clum A."/>
            <person name="Steindorff A."/>
            <person name="Ohm R.A."/>
            <person name="Martin F."/>
            <person name="Silar P."/>
            <person name="Natvig D.O."/>
            <person name="Lalanne C."/>
            <person name="Gautier V."/>
            <person name="Ament-Velasquez S.L."/>
            <person name="Kruys A."/>
            <person name="Hutchinson M.I."/>
            <person name="Powell A.J."/>
            <person name="Barry K."/>
            <person name="Miller A.N."/>
            <person name="Grigoriev I.V."/>
            <person name="Debuchy R."/>
            <person name="Gladieux P."/>
            <person name="Hiltunen Thoren M."/>
            <person name="Johannesson H."/>
        </authorList>
    </citation>
    <scope>NUCLEOTIDE SEQUENCE</scope>
    <source>
        <strain evidence="1">PSN293</strain>
    </source>
</reference>
<accession>A0AAN6YCC4</accession>
<proteinExistence type="predicted"/>
<dbReference type="EMBL" id="MU858109">
    <property type="protein sequence ID" value="KAK4213432.1"/>
    <property type="molecule type" value="Genomic_DNA"/>
</dbReference>
<evidence type="ECO:0000313" key="2">
    <source>
        <dbReference type="Proteomes" id="UP001301769"/>
    </source>
</evidence>
<evidence type="ECO:0000313" key="1">
    <source>
        <dbReference type="EMBL" id="KAK4213432.1"/>
    </source>
</evidence>
<dbReference type="Proteomes" id="UP001301769">
    <property type="component" value="Unassembled WGS sequence"/>
</dbReference>